<dbReference type="Proteomes" id="UP000001887">
    <property type="component" value="Chromosome"/>
</dbReference>
<dbReference type="STRING" id="530564.Psta_1802"/>
<name>D2QZ22_PIRSD</name>
<evidence type="ECO:0000256" key="7">
    <source>
        <dbReference type="SAM" id="SignalP"/>
    </source>
</evidence>
<dbReference type="eggNOG" id="COG1538">
    <property type="taxonomic scope" value="Bacteria"/>
</dbReference>
<feature type="compositionally biased region" description="Low complexity" evidence="6">
    <location>
        <begin position="1002"/>
        <end position="1019"/>
    </location>
</feature>
<reference evidence="8 9" key="1">
    <citation type="journal article" date="2009" name="Stand. Genomic Sci.">
        <title>Complete genome sequence of Pirellula staleyi type strain (ATCC 27377).</title>
        <authorList>
            <person name="Clum A."/>
            <person name="Tindall B.J."/>
            <person name="Sikorski J."/>
            <person name="Ivanova N."/>
            <person name="Mavrommatis K."/>
            <person name="Lucas S."/>
            <person name="Glavina del Rio T."/>
            <person name="Nolan M."/>
            <person name="Chen F."/>
            <person name="Tice H."/>
            <person name="Pitluck S."/>
            <person name="Cheng J.F."/>
            <person name="Chertkov O."/>
            <person name="Brettin T."/>
            <person name="Han C."/>
            <person name="Detter J.C."/>
            <person name="Kuske C."/>
            <person name="Bruce D."/>
            <person name="Goodwin L."/>
            <person name="Ovchinikova G."/>
            <person name="Pati A."/>
            <person name="Mikhailova N."/>
            <person name="Chen A."/>
            <person name="Palaniappan K."/>
            <person name="Land M."/>
            <person name="Hauser L."/>
            <person name="Chang Y.J."/>
            <person name="Jeffries C.D."/>
            <person name="Chain P."/>
            <person name="Rohde M."/>
            <person name="Goker M."/>
            <person name="Bristow J."/>
            <person name="Eisen J.A."/>
            <person name="Markowitz V."/>
            <person name="Hugenholtz P."/>
            <person name="Kyrpides N.C."/>
            <person name="Klenk H.P."/>
            <person name="Lapidus A."/>
        </authorList>
    </citation>
    <scope>NUCLEOTIDE SEQUENCE [LARGE SCALE GENOMIC DNA]</scope>
    <source>
        <strain evidence="9">ATCC 27377 / DSM 6068 / ICPB 4128</strain>
    </source>
</reference>
<dbReference type="HOGENOM" id="CLU_262713_0_0_0"/>
<dbReference type="InterPro" id="IPR051906">
    <property type="entry name" value="TolC-like"/>
</dbReference>
<feature type="compositionally biased region" description="Low complexity" evidence="6">
    <location>
        <begin position="1099"/>
        <end position="1149"/>
    </location>
</feature>
<feature type="compositionally biased region" description="Polar residues" evidence="6">
    <location>
        <begin position="1224"/>
        <end position="1249"/>
    </location>
</feature>
<evidence type="ECO:0000313" key="8">
    <source>
        <dbReference type="EMBL" id="ADB16477.1"/>
    </source>
</evidence>
<dbReference type="Gene3D" id="1.20.1600.10">
    <property type="entry name" value="Outer membrane efflux proteins (OEP)"/>
    <property type="match status" value="1"/>
</dbReference>
<dbReference type="OrthoDB" id="229865at2"/>
<dbReference type="EMBL" id="CP001848">
    <property type="protein sequence ID" value="ADB16477.1"/>
    <property type="molecule type" value="Genomic_DNA"/>
</dbReference>
<dbReference type="GO" id="GO:0009279">
    <property type="term" value="C:cell outer membrane"/>
    <property type="evidence" value="ECO:0007669"/>
    <property type="project" value="UniProtKB-SubCell"/>
</dbReference>
<feature type="compositionally biased region" description="Low complexity" evidence="6">
    <location>
        <begin position="1039"/>
        <end position="1052"/>
    </location>
</feature>
<accession>D2QZ22</accession>
<feature type="compositionally biased region" description="Polar residues" evidence="6">
    <location>
        <begin position="1080"/>
        <end position="1097"/>
    </location>
</feature>
<feature type="compositionally biased region" description="Polar residues" evidence="6">
    <location>
        <begin position="1021"/>
        <end position="1038"/>
    </location>
</feature>
<feature type="signal peptide" evidence="7">
    <location>
        <begin position="1"/>
        <end position="22"/>
    </location>
</feature>
<gene>
    <name evidence="8" type="ordered locus">Psta_1802</name>
</gene>
<protein>
    <submittedName>
        <fullName evidence="8">Outer membrane protein-like protein</fullName>
    </submittedName>
</protein>
<keyword evidence="9" id="KW-1185">Reference proteome</keyword>
<feature type="compositionally biased region" description="Low complexity" evidence="6">
    <location>
        <begin position="1164"/>
        <end position="1199"/>
    </location>
</feature>
<dbReference type="SUPFAM" id="SSF56954">
    <property type="entry name" value="Outer membrane efflux proteins (OEP)"/>
    <property type="match status" value="1"/>
</dbReference>
<feature type="compositionally biased region" description="Polar residues" evidence="6">
    <location>
        <begin position="988"/>
        <end position="1001"/>
    </location>
</feature>
<keyword evidence="4" id="KW-0472">Membrane</keyword>
<evidence type="ECO:0000313" key="9">
    <source>
        <dbReference type="Proteomes" id="UP000001887"/>
    </source>
</evidence>
<feature type="compositionally biased region" description="Low complexity" evidence="6">
    <location>
        <begin position="738"/>
        <end position="753"/>
    </location>
</feature>
<proteinExistence type="predicted"/>
<evidence type="ECO:0000256" key="5">
    <source>
        <dbReference type="ARBA" id="ARBA00023237"/>
    </source>
</evidence>
<feature type="region of interest" description="Disordered" evidence="6">
    <location>
        <begin position="616"/>
        <end position="678"/>
    </location>
</feature>
<evidence type="ECO:0000256" key="2">
    <source>
        <dbReference type="ARBA" id="ARBA00022452"/>
    </source>
</evidence>
<feature type="compositionally biased region" description="Low complexity" evidence="6">
    <location>
        <begin position="948"/>
        <end position="986"/>
    </location>
</feature>
<dbReference type="PANTHER" id="PTHR30026:SF23">
    <property type="entry name" value="TO APRF-PUTATIVE OUTER MEMBRANE EFFLUX PROTEIN OR SECRETED ALKALINE PHOSPHATASE-RELATED"/>
    <property type="match status" value="1"/>
</dbReference>
<evidence type="ECO:0000256" key="1">
    <source>
        <dbReference type="ARBA" id="ARBA00004442"/>
    </source>
</evidence>
<feature type="chain" id="PRO_5003034403" evidence="7">
    <location>
        <begin position="23"/>
        <end position="1285"/>
    </location>
</feature>
<keyword evidence="5" id="KW-0998">Cell outer membrane</keyword>
<feature type="compositionally biased region" description="Low complexity" evidence="6">
    <location>
        <begin position="788"/>
        <end position="816"/>
    </location>
</feature>
<dbReference type="GO" id="GO:0015288">
    <property type="term" value="F:porin activity"/>
    <property type="evidence" value="ECO:0007669"/>
    <property type="project" value="TreeGrafter"/>
</dbReference>
<dbReference type="PROSITE" id="PS51257">
    <property type="entry name" value="PROKAR_LIPOPROTEIN"/>
    <property type="match status" value="1"/>
</dbReference>
<dbReference type="PANTHER" id="PTHR30026">
    <property type="entry name" value="OUTER MEMBRANE PROTEIN TOLC"/>
    <property type="match status" value="1"/>
</dbReference>
<keyword evidence="3" id="KW-0812">Transmembrane</keyword>
<comment type="subcellular location">
    <subcellularLocation>
        <location evidence="1">Cell outer membrane</location>
    </subcellularLocation>
</comment>
<dbReference type="GO" id="GO:0015562">
    <property type="term" value="F:efflux transmembrane transporter activity"/>
    <property type="evidence" value="ECO:0007669"/>
    <property type="project" value="InterPro"/>
</dbReference>
<evidence type="ECO:0000256" key="6">
    <source>
        <dbReference type="SAM" id="MobiDB-lite"/>
    </source>
</evidence>
<dbReference type="KEGG" id="psl:Psta_1802"/>
<keyword evidence="2" id="KW-1134">Transmembrane beta strand</keyword>
<organism evidence="8 9">
    <name type="scientific">Pirellula staleyi (strain ATCC 27377 / DSM 6068 / ICPB 4128)</name>
    <name type="common">Pirella staleyi</name>
    <dbReference type="NCBI Taxonomy" id="530564"/>
    <lineage>
        <taxon>Bacteria</taxon>
        <taxon>Pseudomonadati</taxon>
        <taxon>Planctomycetota</taxon>
        <taxon>Planctomycetia</taxon>
        <taxon>Pirellulales</taxon>
        <taxon>Pirellulaceae</taxon>
        <taxon>Pirellula</taxon>
    </lineage>
</organism>
<feature type="compositionally biased region" description="Low complexity" evidence="6">
    <location>
        <begin position="852"/>
        <end position="866"/>
    </location>
</feature>
<evidence type="ECO:0000256" key="3">
    <source>
        <dbReference type="ARBA" id="ARBA00022692"/>
    </source>
</evidence>
<sequence precursor="true">MFRTVYAPVAAIIALVAMSVGCNLVGPDRKNDPELAHYKEIAARYDYPEVEINPSMQYATSEAPRTINENAVPQEWWNMSLDEAVQLAVTQSAILRDLGGTVIRSPENARTILGPAVVSSDPRIGMEAALAAFDATIGASVSAEKNDRMVNNFVASGGTRFFQQDLLVAQSQLSKVTTSGTQLILRGTTTYDFNNASFNRFPSTWDSLLEVEARHPLLQGAGTRFNRIAGPNSVPGVYSGVVIARVNTDISVTDFEIGLRDLVSNVENAYWDLYFAYRDLDAKITARNTALETWQRINVMYQGGQPGGTAEREAQAREQYYRFEEDVQNALSGRLQDSTTTNNGTAGGSFRGIGGVLVCERRLRLACGLPITDGRMIRPGDEPTLARISFDWSGVTNDAICRRPELHRQRLAIKRRELELIASRNFLLPRLDATTRYRWRGLGHGLLGDEDLLFDPQDPQGYFGNSSIRNLFIGDFAEWQVGAELTMPIGFRRGYAAVRNAQLLLAREKAVLCEQERQVVHDLSNAMADLARSYQVMNTSFNRRSAAQRQVDILRDKLSKDLPVNLDQLLDAERRLADADIQYYRALVEHTIAIKNIHYEKGTLLEYSHVHMAESLPPADLSPTEMRPPQPTETAPSDPSIPTPSPDFAELEPSPTNDAASPQDLAAPPMFGPPTPPADVAEETIVPAEPEYVPQTVMTPQESLPLPGGTLPNIVNTDPEGPDMVGNPVYADPSKLYAEPTPAKTPASAPTMTEQPRTANAGSIRRPSGAAVMNLLPPSPRAASNNTAGSPTPARSPRPSAAGEPEFNFPENNPEFTEYPQATPGTAPSLPGRAPAIGNVRRPSGAASMKLAPAAPQRPVATTPTPARRPEPVGPSLELPADSIPAGDRAYENSLNNHVPPTFASPDGGVARQPAMGNVRRPSGAASMNLMPPRNAPAAVSPPTIAAPQQPRVQQPSFQQPNLQQPVVQQPVMPQQLESESSLPLPGSRSTSAAAMPTGQQPPASVSSRRRPSNAAVAPQFSASSNSPNNVPYETMPSQGPRPQVAQPRVPQLEGQRRASSAASMNLLPPAPATPSTPAINSSLPLAPPSNQSQFNSLPPGGYEQYQQPQYQPSMQQQLPQGAVRPFTTAPPVQPQTAAPPQATVQPQFGFTTNEPSLPLPSMQPNYNVPAQPQYQQQNPPTQYAPVQPQYQQPQYQQPAAPPAAPRQPTLEGLRRPSSAAPLNMSSMQGPTAQPIPTSMQQGPSSRLIEQTWFAPGTSGVSGPPMPAPAMQQTAPAFQYLPPAP</sequence>
<dbReference type="GO" id="GO:1990281">
    <property type="term" value="C:efflux pump complex"/>
    <property type="evidence" value="ECO:0007669"/>
    <property type="project" value="TreeGrafter"/>
</dbReference>
<feature type="region of interest" description="Disordered" evidence="6">
    <location>
        <begin position="699"/>
        <end position="1285"/>
    </location>
</feature>
<evidence type="ECO:0000256" key="4">
    <source>
        <dbReference type="ARBA" id="ARBA00023136"/>
    </source>
</evidence>
<keyword evidence="7" id="KW-0732">Signal</keyword>